<keyword evidence="1" id="KW-0732">Signal</keyword>
<feature type="signal peptide" evidence="1">
    <location>
        <begin position="1"/>
        <end position="20"/>
    </location>
</feature>
<comment type="caution">
    <text evidence="2">The sequence shown here is derived from an EMBL/GenBank/DDBJ whole genome shotgun (WGS) entry which is preliminary data.</text>
</comment>
<dbReference type="AlphaFoldDB" id="A0AAV5N506"/>
<evidence type="ECO:0000256" key="1">
    <source>
        <dbReference type="SAM" id="SignalP"/>
    </source>
</evidence>
<evidence type="ECO:0000313" key="2">
    <source>
        <dbReference type="EMBL" id="GKX57070.1"/>
    </source>
</evidence>
<dbReference type="Proteomes" id="UP001058124">
    <property type="component" value="Unassembled WGS sequence"/>
</dbReference>
<dbReference type="PROSITE" id="PS51257">
    <property type="entry name" value="PROKAR_LIPOPROTEIN"/>
    <property type="match status" value="1"/>
</dbReference>
<keyword evidence="3" id="KW-1185">Reference proteome</keyword>
<evidence type="ECO:0000313" key="3">
    <source>
        <dbReference type="Proteomes" id="UP001058124"/>
    </source>
</evidence>
<name>A0AAV5N506_9GAMM</name>
<reference evidence="2" key="1">
    <citation type="submission" date="2022-06" db="EMBL/GenBank/DDBJ databases">
        <title>Draft genome sequences of Leminorella grimontii str. JCM5902.</title>
        <authorList>
            <person name="Wakabayashi Y."/>
            <person name="Kojima K."/>
        </authorList>
    </citation>
    <scope>NUCLEOTIDE SEQUENCE</scope>
    <source>
        <strain evidence="2">JCM 5902</strain>
    </source>
</reference>
<gene>
    <name evidence="2" type="ORF">SOASR030_31820</name>
</gene>
<protein>
    <recommendedName>
        <fullName evidence="4">Lipoprotein</fullName>
    </recommendedName>
</protein>
<proteinExistence type="predicted"/>
<organism evidence="2 3">
    <name type="scientific">Leminorella grimontii</name>
    <dbReference type="NCBI Taxonomy" id="82981"/>
    <lineage>
        <taxon>Bacteria</taxon>
        <taxon>Pseudomonadati</taxon>
        <taxon>Pseudomonadota</taxon>
        <taxon>Gammaproteobacteria</taxon>
        <taxon>Enterobacterales</taxon>
        <taxon>Budviciaceae</taxon>
        <taxon>Leminorella</taxon>
    </lineage>
</organism>
<feature type="chain" id="PRO_5043674894" description="Lipoprotein" evidence="1">
    <location>
        <begin position="21"/>
        <end position="123"/>
    </location>
</feature>
<sequence length="123" mass="13607">MRKMAILALAALFMTGCASKYSILMQYHNQCDAANPDPQAYVGYVDCMNSMVSLDSKVSRGTGTLNIMSYANQLKLQVQEHKITGVDARKELQNKYSRIKFNYSLPQQQVTPAAPVADTPAAR</sequence>
<evidence type="ECO:0008006" key="4">
    <source>
        <dbReference type="Google" id="ProtNLM"/>
    </source>
</evidence>
<dbReference type="EMBL" id="BRLH01000011">
    <property type="protein sequence ID" value="GKX57070.1"/>
    <property type="molecule type" value="Genomic_DNA"/>
</dbReference>
<accession>A0AAV5N506</accession>
<dbReference type="RefSeq" id="WP_027275067.1">
    <property type="nucleotide sequence ID" value="NZ_BRLH01000011.1"/>
</dbReference>